<proteinExistence type="predicted"/>
<keyword evidence="2" id="KW-1003">Cell membrane</keyword>
<sequence>MTAPVIDAVVIGRNEGAHLLACLASLQDQVRQLVYVDSGSSDGSVIAARDMGAKVVELDMSRPFTAARARNAGVAELGDDCSLVQFVDGDCTIDPDWIPNASSFLQDHPDVAVVCGRRRERFPDASVYNALCDREWDTPVGETKACGGDALMRLAPFRRLGGYRESLIAGEEPELCLRLRSAGWRIWRLDSEMTLHDAKMLRFAQWWTRARRAGYAFAEGATLHGAPPERHWVTEVRRALLWALGLPLAVALSTLMTSWMLLALLIYPAQVLRLSRRMGSPAALFNVLGKFPEALGVADYHWHRALGRRRHLIEYK</sequence>
<evidence type="ECO:0000256" key="1">
    <source>
        <dbReference type="ARBA" id="ARBA00004236"/>
    </source>
</evidence>
<dbReference type="AlphaFoldDB" id="A0A3T0NA75"/>
<accession>A0A3T0NA75</accession>
<dbReference type="RefSeq" id="WP_127751416.1">
    <property type="nucleotide sequence ID" value="NZ_CP033222.1"/>
</dbReference>
<name>A0A3T0NA75_9RHOB</name>
<keyword evidence="6" id="KW-1133">Transmembrane helix</keyword>
<dbReference type="SUPFAM" id="SSF53448">
    <property type="entry name" value="Nucleotide-diphospho-sugar transferases"/>
    <property type="match status" value="1"/>
</dbReference>
<comment type="subcellular location">
    <subcellularLocation>
        <location evidence="1">Cell membrane</location>
    </subcellularLocation>
</comment>
<dbReference type="PANTHER" id="PTHR43646:SF2">
    <property type="entry name" value="GLYCOSYLTRANSFERASE 2-LIKE DOMAIN-CONTAINING PROTEIN"/>
    <property type="match status" value="1"/>
</dbReference>
<keyword evidence="4 8" id="KW-0808">Transferase</keyword>
<feature type="transmembrane region" description="Helical" evidence="6">
    <location>
        <begin position="240"/>
        <end position="267"/>
    </location>
</feature>
<geneLocation type="plasmid" evidence="8 9">
    <name>pW43C</name>
</geneLocation>
<dbReference type="GO" id="GO:0016757">
    <property type="term" value="F:glycosyltransferase activity"/>
    <property type="evidence" value="ECO:0007669"/>
    <property type="project" value="UniProtKB-KW"/>
</dbReference>
<keyword evidence="5 6" id="KW-0472">Membrane</keyword>
<keyword evidence="8" id="KW-0614">Plasmid</keyword>
<keyword evidence="9" id="KW-1185">Reference proteome</keyword>
<evidence type="ECO:0000256" key="4">
    <source>
        <dbReference type="ARBA" id="ARBA00022679"/>
    </source>
</evidence>
<protein>
    <submittedName>
        <fullName evidence="8">Glycosyltransferase</fullName>
    </submittedName>
</protein>
<keyword evidence="3" id="KW-0328">Glycosyltransferase</keyword>
<gene>
    <name evidence="8" type="ORF">EBB79_23605</name>
</gene>
<dbReference type="EMBL" id="CP033222">
    <property type="protein sequence ID" value="AZV80917.1"/>
    <property type="molecule type" value="Genomic_DNA"/>
</dbReference>
<evidence type="ECO:0000313" key="8">
    <source>
        <dbReference type="EMBL" id="AZV80917.1"/>
    </source>
</evidence>
<reference evidence="8 9" key="1">
    <citation type="submission" date="2018-10" db="EMBL/GenBank/DDBJ databases">
        <title>Parasedimentitalea marina sp. nov., a psychrophilic bacterium isolated from deep seawater of the New Britain Trench.</title>
        <authorList>
            <person name="Cao J."/>
        </authorList>
    </citation>
    <scope>NUCLEOTIDE SEQUENCE [LARGE SCALE GENOMIC DNA]</scope>
    <source>
        <strain evidence="8 9">W43</strain>
        <plasmid evidence="8 9">pW43C</plasmid>
    </source>
</reference>
<dbReference type="Pfam" id="PF00535">
    <property type="entry name" value="Glycos_transf_2"/>
    <property type="match status" value="1"/>
</dbReference>
<evidence type="ECO:0000259" key="7">
    <source>
        <dbReference type="Pfam" id="PF00535"/>
    </source>
</evidence>
<dbReference type="OrthoDB" id="8416156at2"/>
<dbReference type="GO" id="GO:0005886">
    <property type="term" value="C:plasma membrane"/>
    <property type="evidence" value="ECO:0007669"/>
    <property type="project" value="UniProtKB-SubCell"/>
</dbReference>
<dbReference type="Proteomes" id="UP000283063">
    <property type="component" value="Plasmid pW43C"/>
</dbReference>
<dbReference type="PANTHER" id="PTHR43646">
    <property type="entry name" value="GLYCOSYLTRANSFERASE"/>
    <property type="match status" value="1"/>
</dbReference>
<evidence type="ECO:0000256" key="2">
    <source>
        <dbReference type="ARBA" id="ARBA00022475"/>
    </source>
</evidence>
<dbReference type="Gene3D" id="3.90.550.10">
    <property type="entry name" value="Spore Coat Polysaccharide Biosynthesis Protein SpsA, Chain A"/>
    <property type="match status" value="1"/>
</dbReference>
<feature type="domain" description="Glycosyltransferase 2-like" evidence="7">
    <location>
        <begin position="9"/>
        <end position="120"/>
    </location>
</feature>
<evidence type="ECO:0000313" key="9">
    <source>
        <dbReference type="Proteomes" id="UP000283063"/>
    </source>
</evidence>
<dbReference type="KEGG" id="sedi:EBB79_23605"/>
<evidence type="ECO:0000256" key="6">
    <source>
        <dbReference type="SAM" id="Phobius"/>
    </source>
</evidence>
<dbReference type="InterPro" id="IPR029044">
    <property type="entry name" value="Nucleotide-diphossugar_trans"/>
</dbReference>
<keyword evidence="6" id="KW-0812">Transmembrane</keyword>
<dbReference type="InterPro" id="IPR001173">
    <property type="entry name" value="Glyco_trans_2-like"/>
</dbReference>
<evidence type="ECO:0000256" key="5">
    <source>
        <dbReference type="ARBA" id="ARBA00023136"/>
    </source>
</evidence>
<evidence type="ECO:0000256" key="3">
    <source>
        <dbReference type="ARBA" id="ARBA00022676"/>
    </source>
</evidence>
<organism evidence="8 9">
    <name type="scientific">Parasedimentitalea marina</name>
    <dbReference type="NCBI Taxonomy" id="2483033"/>
    <lineage>
        <taxon>Bacteria</taxon>
        <taxon>Pseudomonadati</taxon>
        <taxon>Pseudomonadota</taxon>
        <taxon>Alphaproteobacteria</taxon>
        <taxon>Rhodobacterales</taxon>
        <taxon>Paracoccaceae</taxon>
        <taxon>Parasedimentitalea</taxon>
    </lineage>
</organism>